<accession>A0A8T2NRZ1</accession>
<proteinExistence type="predicted"/>
<sequence length="63" mass="6590">MFGKVQKPKNVMAAVPFSSSISSISASYNLPINHVCKQSTPPCSGSPLSMSGSGGLLLSCWSW</sequence>
<reference evidence="1" key="1">
    <citation type="thesis" date="2021" institute="BYU ScholarsArchive" country="Provo, UT, USA">
        <title>Applications of and Algorithms for Genome Assembly and Genomic Analyses with an Emphasis on Marine Teleosts.</title>
        <authorList>
            <person name="Pickett B.D."/>
        </authorList>
    </citation>
    <scope>NUCLEOTIDE SEQUENCE</scope>
    <source>
        <strain evidence="1">HI-2016</strain>
    </source>
</reference>
<dbReference type="Proteomes" id="UP000824540">
    <property type="component" value="Unassembled WGS sequence"/>
</dbReference>
<keyword evidence="2" id="KW-1185">Reference proteome</keyword>
<dbReference type="EMBL" id="JAFBMS010000032">
    <property type="protein sequence ID" value="KAG9341871.1"/>
    <property type="molecule type" value="Genomic_DNA"/>
</dbReference>
<comment type="caution">
    <text evidence="1">The sequence shown here is derived from an EMBL/GenBank/DDBJ whole genome shotgun (WGS) entry which is preliminary data.</text>
</comment>
<name>A0A8T2NRZ1_9TELE</name>
<evidence type="ECO:0000313" key="2">
    <source>
        <dbReference type="Proteomes" id="UP000824540"/>
    </source>
</evidence>
<protein>
    <submittedName>
        <fullName evidence="1">Uncharacterized protein</fullName>
    </submittedName>
</protein>
<gene>
    <name evidence="1" type="ORF">JZ751_018595</name>
</gene>
<evidence type="ECO:0000313" key="1">
    <source>
        <dbReference type="EMBL" id="KAG9341871.1"/>
    </source>
</evidence>
<organism evidence="1 2">
    <name type="scientific">Albula glossodonta</name>
    <name type="common">roundjaw bonefish</name>
    <dbReference type="NCBI Taxonomy" id="121402"/>
    <lineage>
        <taxon>Eukaryota</taxon>
        <taxon>Metazoa</taxon>
        <taxon>Chordata</taxon>
        <taxon>Craniata</taxon>
        <taxon>Vertebrata</taxon>
        <taxon>Euteleostomi</taxon>
        <taxon>Actinopterygii</taxon>
        <taxon>Neopterygii</taxon>
        <taxon>Teleostei</taxon>
        <taxon>Albuliformes</taxon>
        <taxon>Albulidae</taxon>
        <taxon>Albula</taxon>
    </lineage>
</organism>
<dbReference type="AlphaFoldDB" id="A0A8T2NRZ1"/>